<comment type="caution">
    <text evidence="2">The sequence shown here is derived from an EMBL/GenBank/DDBJ whole genome shotgun (WGS) entry which is preliminary data.</text>
</comment>
<dbReference type="OrthoDB" id="9792301at2"/>
<sequence length="157" mass="17363">MKYPTSLQELYAPEYSHCFGCGQIHPTGLHIKSYLTDSGTEAECRITPPDYYTGGVPHNLYGGAIAMFFDCHGTGSAAGFYMVHHGIEVTAENIDRFVTAHLEVDYLTPTPMQQELRIIATPTEVGARKVIMKMEMWAGDKKTATAMMVAVRIPAHH</sequence>
<proteinExistence type="predicted"/>
<gene>
    <name evidence="2" type="ORF">HQ36_05870</name>
</gene>
<evidence type="ECO:0000259" key="1">
    <source>
        <dbReference type="Pfam" id="PF03061"/>
    </source>
</evidence>
<reference evidence="2 3" key="1">
    <citation type="submission" date="2014-08" db="EMBL/GenBank/DDBJ databases">
        <title>Porphyromonas gingivicanis strain:COT-022_OH1391 Genome sequencing.</title>
        <authorList>
            <person name="Wallis C."/>
            <person name="Deusch O."/>
            <person name="O'Flynn C."/>
            <person name="Davis I."/>
            <person name="Jospin G."/>
            <person name="Darling A.E."/>
            <person name="Coil D.A."/>
            <person name="Alexiev A."/>
            <person name="Horsfall A."/>
            <person name="Kirkwood N."/>
            <person name="Harris S."/>
            <person name="Eisen J.A."/>
        </authorList>
    </citation>
    <scope>NUCLEOTIDE SEQUENCE [LARGE SCALE GENOMIC DNA]</scope>
    <source>
        <strain evidence="3">COT-022 OH1391</strain>
    </source>
</reference>
<name>A0A0A2G3C4_9PORP</name>
<protein>
    <submittedName>
        <fullName evidence="2">Thioesterase</fullName>
    </submittedName>
</protein>
<dbReference type="EMBL" id="JQZW01000009">
    <property type="protein sequence ID" value="KGN97783.1"/>
    <property type="molecule type" value="Genomic_DNA"/>
</dbReference>
<dbReference type="RefSeq" id="WP_036884339.1">
    <property type="nucleotide sequence ID" value="NZ_JQZW01000009.1"/>
</dbReference>
<dbReference type="InterPro" id="IPR006683">
    <property type="entry name" value="Thioestr_dom"/>
</dbReference>
<dbReference type="Proteomes" id="UP000030134">
    <property type="component" value="Unassembled WGS sequence"/>
</dbReference>
<dbReference type="AlphaFoldDB" id="A0A0A2G3C4"/>
<organism evidence="2 3">
    <name type="scientific">Porphyromonas gingivicanis</name>
    <dbReference type="NCBI Taxonomy" id="266762"/>
    <lineage>
        <taxon>Bacteria</taxon>
        <taxon>Pseudomonadati</taxon>
        <taxon>Bacteroidota</taxon>
        <taxon>Bacteroidia</taxon>
        <taxon>Bacteroidales</taxon>
        <taxon>Porphyromonadaceae</taxon>
        <taxon>Porphyromonas</taxon>
    </lineage>
</organism>
<keyword evidence="3" id="KW-1185">Reference proteome</keyword>
<dbReference type="SUPFAM" id="SSF54637">
    <property type="entry name" value="Thioesterase/thiol ester dehydrase-isomerase"/>
    <property type="match status" value="1"/>
</dbReference>
<dbReference type="GO" id="GO:0016790">
    <property type="term" value="F:thiolester hydrolase activity"/>
    <property type="evidence" value="ECO:0007669"/>
    <property type="project" value="UniProtKB-ARBA"/>
</dbReference>
<dbReference type="Gene3D" id="3.10.129.10">
    <property type="entry name" value="Hotdog Thioesterase"/>
    <property type="match status" value="1"/>
</dbReference>
<dbReference type="eggNOG" id="COG1607">
    <property type="taxonomic scope" value="Bacteria"/>
</dbReference>
<dbReference type="InterPro" id="IPR029069">
    <property type="entry name" value="HotDog_dom_sf"/>
</dbReference>
<evidence type="ECO:0000313" key="3">
    <source>
        <dbReference type="Proteomes" id="UP000030134"/>
    </source>
</evidence>
<dbReference type="Pfam" id="PF03061">
    <property type="entry name" value="4HBT"/>
    <property type="match status" value="1"/>
</dbReference>
<accession>A0A0A2G3C4</accession>
<evidence type="ECO:0000313" key="2">
    <source>
        <dbReference type="EMBL" id="KGN97783.1"/>
    </source>
</evidence>
<dbReference type="STRING" id="266762.HQ36_05870"/>
<feature type="domain" description="Thioesterase" evidence="1">
    <location>
        <begin position="60"/>
        <end position="143"/>
    </location>
</feature>